<accession>A0A314U8I8</accession>
<dbReference type="STRING" id="2094558.A0A314U8I8"/>
<keyword evidence="2" id="KW-1185">Reference proteome</keyword>
<name>A0A314U8I8_PRUYE</name>
<sequence length="75" mass="8713">MSESKGIEDFGDVIREAILQLTESGSFLLQVIDLFKVRGKFALPYVYEDRFLLRKGKILLVTHWRLILLQVSFPD</sequence>
<dbReference type="AlphaFoldDB" id="A0A314U8I8"/>
<dbReference type="OrthoDB" id="428159at2759"/>
<organism evidence="1 2">
    <name type="scientific">Prunus yedoensis var. nudiflora</name>
    <dbReference type="NCBI Taxonomy" id="2094558"/>
    <lineage>
        <taxon>Eukaryota</taxon>
        <taxon>Viridiplantae</taxon>
        <taxon>Streptophyta</taxon>
        <taxon>Embryophyta</taxon>
        <taxon>Tracheophyta</taxon>
        <taxon>Spermatophyta</taxon>
        <taxon>Magnoliopsida</taxon>
        <taxon>eudicotyledons</taxon>
        <taxon>Gunneridae</taxon>
        <taxon>Pentapetalae</taxon>
        <taxon>rosids</taxon>
        <taxon>fabids</taxon>
        <taxon>Rosales</taxon>
        <taxon>Rosaceae</taxon>
        <taxon>Amygdaloideae</taxon>
        <taxon>Amygdaleae</taxon>
        <taxon>Prunus</taxon>
    </lineage>
</organism>
<dbReference type="EMBL" id="PJQY01003999">
    <property type="protein sequence ID" value="PQM32754.1"/>
    <property type="molecule type" value="Genomic_DNA"/>
</dbReference>
<comment type="caution">
    <text evidence="1">The sequence shown here is derived from an EMBL/GenBank/DDBJ whole genome shotgun (WGS) entry which is preliminary data.</text>
</comment>
<evidence type="ECO:0000313" key="2">
    <source>
        <dbReference type="Proteomes" id="UP000250321"/>
    </source>
</evidence>
<gene>
    <name evidence="1" type="ORF">Pyn_16607</name>
</gene>
<reference evidence="1 2" key="1">
    <citation type="submission" date="2018-02" db="EMBL/GenBank/DDBJ databases">
        <title>Draft genome of wild Prunus yedoensis var. nudiflora.</title>
        <authorList>
            <person name="Baek S."/>
            <person name="Kim J.-H."/>
            <person name="Choi K."/>
            <person name="Kim G.-B."/>
            <person name="Cho A."/>
            <person name="Jang H."/>
            <person name="Shin C.-H."/>
            <person name="Yu H.-J."/>
            <person name="Mun J.-H."/>
        </authorList>
    </citation>
    <scope>NUCLEOTIDE SEQUENCE [LARGE SCALE GENOMIC DNA]</scope>
    <source>
        <strain evidence="2">cv. Jeju island</strain>
        <tissue evidence="1">Leaf</tissue>
    </source>
</reference>
<dbReference type="Proteomes" id="UP000250321">
    <property type="component" value="Unassembled WGS sequence"/>
</dbReference>
<evidence type="ECO:0000313" key="1">
    <source>
        <dbReference type="EMBL" id="PQM32754.1"/>
    </source>
</evidence>
<proteinExistence type="predicted"/>
<protein>
    <submittedName>
        <fullName evidence="1">Uncharacterized protein</fullName>
    </submittedName>
</protein>